<feature type="domain" description="Peptidase M14" evidence="5">
    <location>
        <begin position="751"/>
        <end position="868"/>
    </location>
</feature>
<dbReference type="PANTHER" id="PTHR12756">
    <property type="entry name" value="CYTOSOLIC CARBOXYPEPTIDASE"/>
    <property type="match status" value="1"/>
</dbReference>
<evidence type="ECO:0000256" key="4">
    <source>
        <dbReference type="SAM" id="MobiDB-lite"/>
    </source>
</evidence>
<dbReference type="GO" id="GO:0006508">
    <property type="term" value="P:proteolysis"/>
    <property type="evidence" value="ECO:0007669"/>
    <property type="project" value="InterPro"/>
</dbReference>
<name>G7YEF1_CLOSI</name>
<protein>
    <submittedName>
        <fullName evidence="6">Cytosolic carboxypeptidase 2</fullName>
    </submittedName>
</protein>
<evidence type="ECO:0000256" key="2">
    <source>
        <dbReference type="ARBA" id="ARBA00005988"/>
    </source>
</evidence>
<dbReference type="AlphaFoldDB" id="G7YEF1"/>
<dbReference type="MEROPS" id="M14.026"/>
<feature type="region of interest" description="Disordered" evidence="4">
    <location>
        <begin position="212"/>
        <end position="254"/>
    </location>
</feature>
<evidence type="ECO:0000313" key="7">
    <source>
        <dbReference type="Proteomes" id="UP000008909"/>
    </source>
</evidence>
<dbReference type="PROSITE" id="PS52035">
    <property type="entry name" value="PEPTIDASE_M14"/>
    <property type="match status" value="1"/>
</dbReference>
<dbReference type="InterPro" id="IPR040626">
    <property type="entry name" value="Pepdidase_M14_N"/>
</dbReference>
<keyword evidence="6" id="KW-0645">Protease</keyword>
<comment type="similarity">
    <text evidence="2 3">Belongs to the peptidase M14 family.</text>
</comment>
<dbReference type="SUPFAM" id="SSF53187">
    <property type="entry name" value="Zn-dependent exopeptidases"/>
    <property type="match status" value="1"/>
</dbReference>
<accession>G7YEF1</accession>
<evidence type="ECO:0000256" key="3">
    <source>
        <dbReference type="PROSITE-ProRule" id="PRU01379"/>
    </source>
</evidence>
<keyword evidence="6" id="KW-0378">Hydrolase</keyword>
<dbReference type="Pfam" id="PF18027">
    <property type="entry name" value="Pepdidase_M14_N"/>
    <property type="match status" value="1"/>
</dbReference>
<comment type="cofactor">
    <cofactor evidence="1">
        <name>Zn(2+)</name>
        <dbReference type="ChEBI" id="CHEBI:29105"/>
    </cofactor>
</comment>
<organism evidence="6 7">
    <name type="scientific">Clonorchis sinensis</name>
    <name type="common">Chinese liver fluke</name>
    <dbReference type="NCBI Taxonomy" id="79923"/>
    <lineage>
        <taxon>Eukaryota</taxon>
        <taxon>Metazoa</taxon>
        <taxon>Spiralia</taxon>
        <taxon>Lophotrochozoa</taxon>
        <taxon>Platyhelminthes</taxon>
        <taxon>Trematoda</taxon>
        <taxon>Digenea</taxon>
        <taxon>Opisthorchiida</taxon>
        <taxon>Opisthorchiata</taxon>
        <taxon>Opisthorchiidae</taxon>
        <taxon>Clonorchis</taxon>
    </lineage>
</organism>
<dbReference type="Proteomes" id="UP000008909">
    <property type="component" value="Unassembled WGS sequence"/>
</dbReference>
<dbReference type="Gene3D" id="2.60.40.3120">
    <property type="match status" value="1"/>
</dbReference>
<reference key="2">
    <citation type="submission" date="2011-10" db="EMBL/GenBank/DDBJ databases">
        <title>The genome and transcriptome sequence of Clonorchis sinensis provide insights into the carcinogenic liver fluke.</title>
        <authorList>
            <person name="Wang X."/>
            <person name="Huang Y."/>
            <person name="Chen W."/>
            <person name="Liu H."/>
            <person name="Guo L."/>
            <person name="Chen Y."/>
            <person name="Luo F."/>
            <person name="Zhou W."/>
            <person name="Sun J."/>
            <person name="Mao Q."/>
            <person name="Liang P."/>
            <person name="Zhou C."/>
            <person name="Tian Y."/>
            <person name="Men J."/>
            <person name="Lv X."/>
            <person name="Huang L."/>
            <person name="Zhou J."/>
            <person name="Hu Y."/>
            <person name="Li R."/>
            <person name="Zhang F."/>
            <person name="Lei H."/>
            <person name="Li X."/>
            <person name="Hu X."/>
            <person name="Liang C."/>
            <person name="Xu J."/>
            <person name="Wu Z."/>
            <person name="Yu X."/>
        </authorList>
    </citation>
    <scope>NUCLEOTIDE SEQUENCE</scope>
    <source>
        <strain>Henan</strain>
    </source>
</reference>
<dbReference type="EMBL" id="DF143140">
    <property type="protein sequence ID" value="GAA51334.1"/>
    <property type="molecule type" value="Genomic_DNA"/>
</dbReference>
<evidence type="ECO:0000313" key="6">
    <source>
        <dbReference type="EMBL" id="GAA51334.1"/>
    </source>
</evidence>
<dbReference type="InterPro" id="IPR000834">
    <property type="entry name" value="Peptidase_M14"/>
</dbReference>
<dbReference type="GO" id="GO:0008270">
    <property type="term" value="F:zinc ion binding"/>
    <property type="evidence" value="ECO:0007669"/>
    <property type="project" value="InterPro"/>
</dbReference>
<proteinExistence type="inferred from homology"/>
<sequence>MPSVDVYNLGQKPVKSSVAINDSEAYVSYIQGDTTLLSGSETHRLEPPTNPSEIGCLGGKSPRSLERWNNEVRDFQKAKRESLRNAIPDYHQWKQRLRLDLEADLSRRTQEAVQIPPRERLKQMRMEYEARESQRELVGQLHREELILMQNKIPHNLYVSKQKNLVVQKPNTLDPKLHPVARKQQKRRQWELRAHHSRELVTVIKPNSKEMGKVTSNGLLQLDLKDKEPADSTESDSDTLRCDESQASNPEKLPQTFDQVDQLSYAPSDSTISEITKRARAVLQRRRFSIGTCSHWLTGETPTTNRDSLGYPRSVGSILSCLCDTEYDGLSWHIAPNRQAIGDPFCFEWDASAAPDVYRLSKGLGSLFTDADKEVMMEIERFTTTKRTSFNWTTRQALLQRLQQLTREEKQLFYFSATRAAYLVATTTSHTTLPDGTQLKHRGFDQHCWINHQGLRNHLLSTNSRTECYSANGSLTSADESNPLEADDWQAKAARQVPILSDWTGVTRDIHGPFWPAGLGPLYPAPIHLRPNTEKNGETEDLSENYSLLRISQATAKLQVTGDPEECLISSWFVPQVVYDCETSARWTPAMLEAMGMSSQLGNPRQFISWVPPSLVFESRFEGGNLRQARRIGLFEYELLLSPDLNTNRHVQWFYFAIRNAIPGYQYRFVIVNFSKKESLYKKGMQVLFYSEKQAERNGRGWHRTGQNIKYTENTENRSNPLIQINSRIYQLQWEQTFPHADDLCYLAYCYPYSFTDLKSDLKELVRQAKTNALPEGTVRCEIMCQTRVGNSCFLVTITDPGVPDWEKIAVILTARVHPGETNSSWVILGLMRSLISNNSEAEFLRRSYVFRIVPMLNPDGVILGNYR</sequence>
<comment type="caution">
    <text evidence="3">Lacks conserved residue(s) required for the propagation of feature annotation.</text>
</comment>
<evidence type="ECO:0000259" key="5">
    <source>
        <dbReference type="PROSITE" id="PS52035"/>
    </source>
</evidence>
<evidence type="ECO:0000256" key="1">
    <source>
        <dbReference type="ARBA" id="ARBA00001947"/>
    </source>
</evidence>
<dbReference type="GO" id="GO:0004181">
    <property type="term" value="F:metallocarboxypeptidase activity"/>
    <property type="evidence" value="ECO:0007669"/>
    <property type="project" value="InterPro"/>
</dbReference>
<dbReference type="InterPro" id="IPR050821">
    <property type="entry name" value="Cytosolic_carboxypeptidase"/>
</dbReference>
<gene>
    <name evidence="6" type="ORF">CLF_105926</name>
</gene>
<dbReference type="Gene3D" id="3.40.630.10">
    <property type="entry name" value="Zn peptidases"/>
    <property type="match status" value="1"/>
</dbReference>
<keyword evidence="7" id="KW-1185">Reference proteome</keyword>
<dbReference type="Pfam" id="PF00246">
    <property type="entry name" value="Peptidase_M14"/>
    <property type="match status" value="1"/>
</dbReference>
<reference evidence="6" key="1">
    <citation type="journal article" date="2011" name="Genome Biol.">
        <title>The draft genome of the carcinogenic human liver fluke Clonorchis sinensis.</title>
        <authorList>
            <person name="Wang X."/>
            <person name="Chen W."/>
            <person name="Huang Y."/>
            <person name="Sun J."/>
            <person name="Men J."/>
            <person name="Liu H."/>
            <person name="Luo F."/>
            <person name="Guo L."/>
            <person name="Lv X."/>
            <person name="Deng C."/>
            <person name="Zhou C."/>
            <person name="Fan Y."/>
            <person name="Li X."/>
            <person name="Huang L."/>
            <person name="Hu Y."/>
            <person name="Liang C."/>
            <person name="Hu X."/>
            <person name="Xu J."/>
            <person name="Yu X."/>
        </authorList>
    </citation>
    <scope>NUCLEOTIDE SEQUENCE [LARGE SCALE GENOMIC DNA]</scope>
    <source>
        <strain evidence="6">Henan</strain>
    </source>
</reference>
<dbReference type="PANTHER" id="PTHR12756:SF4">
    <property type="entry name" value="PEPTIDASE M14 CARBOXYPEPTIDASE A DOMAIN-CONTAINING PROTEIN"/>
    <property type="match status" value="1"/>
</dbReference>
<keyword evidence="6" id="KW-0121">Carboxypeptidase</keyword>